<dbReference type="SUPFAM" id="SSF55331">
    <property type="entry name" value="Tautomerase/MIF"/>
    <property type="match status" value="1"/>
</dbReference>
<feature type="domain" description="Tautomerase cis-CaaD-like" evidence="1">
    <location>
        <begin position="1"/>
        <end position="132"/>
    </location>
</feature>
<sequence length="142" mass="15374">MPFYQCLVPAGSLSVDTRAALAEAITDVHSTVTGAPRGFVNVLFVEYDPAAYFTAGKPNACSVINGNIRAGRDRETRARLLTELSRSWLSITGQDARSLLIGLNDVDPTSIMEAGLIMPAPGEEAEWLERNRHVLGELLCSQ</sequence>
<proteinExistence type="predicted"/>
<dbReference type="EMBL" id="NCXP01000063">
    <property type="protein sequence ID" value="OSC35923.1"/>
    <property type="molecule type" value="Genomic_DNA"/>
</dbReference>
<comment type="caution">
    <text evidence="2">The sequence shown here is derived from an EMBL/GenBank/DDBJ whole genome shotgun (WGS) entry which is preliminary data.</text>
</comment>
<dbReference type="InterPro" id="IPR028116">
    <property type="entry name" value="Cis-CaaD-like"/>
</dbReference>
<organism evidence="2 3">
    <name type="scientific">Mycobacterium decipiens</name>
    <dbReference type="NCBI Taxonomy" id="1430326"/>
    <lineage>
        <taxon>Bacteria</taxon>
        <taxon>Bacillati</taxon>
        <taxon>Actinomycetota</taxon>
        <taxon>Actinomycetes</taxon>
        <taxon>Mycobacteriales</taxon>
        <taxon>Mycobacteriaceae</taxon>
        <taxon>Mycobacterium</taxon>
    </lineage>
</organism>
<dbReference type="Gene3D" id="3.30.429.10">
    <property type="entry name" value="Macrophage Migration Inhibitory Factor"/>
    <property type="match status" value="1"/>
</dbReference>
<keyword evidence="3" id="KW-1185">Reference proteome</keyword>
<dbReference type="OrthoDB" id="118855at2"/>
<name>A0A1X2LN02_9MYCO</name>
<dbReference type="STRING" id="1430326.B8W66_23290"/>
<evidence type="ECO:0000259" key="1">
    <source>
        <dbReference type="Pfam" id="PF14832"/>
    </source>
</evidence>
<dbReference type="Pfam" id="PF14832">
    <property type="entry name" value="Tautomerase_3"/>
    <property type="match status" value="1"/>
</dbReference>
<gene>
    <name evidence="2" type="ORF">B8W66_23290</name>
</gene>
<dbReference type="InterPro" id="IPR014347">
    <property type="entry name" value="Tautomerase/MIF_sf"/>
</dbReference>
<dbReference type="RefSeq" id="WP_085327601.1">
    <property type="nucleotide sequence ID" value="NZ_NCXP01000063.1"/>
</dbReference>
<accession>A0A1X2LN02</accession>
<dbReference type="Proteomes" id="UP000193247">
    <property type="component" value="Unassembled WGS sequence"/>
</dbReference>
<protein>
    <recommendedName>
        <fullName evidence="1">Tautomerase cis-CaaD-like domain-containing protein</fullName>
    </recommendedName>
</protein>
<evidence type="ECO:0000313" key="3">
    <source>
        <dbReference type="Proteomes" id="UP000193247"/>
    </source>
</evidence>
<dbReference type="AlphaFoldDB" id="A0A1X2LN02"/>
<reference evidence="2 3" key="1">
    <citation type="submission" date="2017-04" db="EMBL/GenBank/DDBJ databases">
        <title>The new phylogeny of genus Mycobacterium.</title>
        <authorList>
            <person name="Tortoli E."/>
            <person name="Trovato A."/>
            <person name="Cirillo D.M."/>
        </authorList>
    </citation>
    <scope>NUCLEOTIDE SEQUENCE [LARGE SCALE GENOMIC DNA]</scope>
    <source>
        <strain evidence="2 3">TBL 1200985</strain>
    </source>
</reference>
<evidence type="ECO:0000313" key="2">
    <source>
        <dbReference type="EMBL" id="OSC35923.1"/>
    </source>
</evidence>